<dbReference type="EMBL" id="CCKQ01012069">
    <property type="protein sequence ID" value="CDW83673.1"/>
    <property type="molecule type" value="Genomic_DNA"/>
</dbReference>
<keyword evidence="1" id="KW-0472">Membrane</keyword>
<accession>A0A078AS13</accession>
<sequence length="210" mass="24607">MKRLKLRLKDAKADFGLFEKFIIIWIYFIVSLNAIDVLSQATLSYFILQDLDDYNKLMYQIIQYQRFFWYLILDFLNGFTLLYLFYQQGIKVAPSRLDRLKRNMIDDNTQAIGARPNYNTQNIKDILAKEDSSLNLYSINTENFQESGSKSSSIISIRKLTNTSGINSSVFQSNFLQTSSKGYSLKRRNNSQFKSFLYDQISFNSFVEQL</sequence>
<feature type="transmembrane region" description="Helical" evidence="1">
    <location>
        <begin position="21"/>
        <end position="47"/>
    </location>
</feature>
<evidence type="ECO:0000256" key="1">
    <source>
        <dbReference type="SAM" id="Phobius"/>
    </source>
</evidence>
<feature type="transmembrane region" description="Helical" evidence="1">
    <location>
        <begin position="67"/>
        <end position="86"/>
    </location>
</feature>
<dbReference type="InParanoid" id="A0A078AS13"/>
<organism evidence="2 3">
    <name type="scientific">Stylonychia lemnae</name>
    <name type="common">Ciliate</name>
    <dbReference type="NCBI Taxonomy" id="5949"/>
    <lineage>
        <taxon>Eukaryota</taxon>
        <taxon>Sar</taxon>
        <taxon>Alveolata</taxon>
        <taxon>Ciliophora</taxon>
        <taxon>Intramacronucleata</taxon>
        <taxon>Spirotrichea</taxon>
        <taxon>Stichotrichia</taxon>
        <taxon>Sporadotrichida</taxon>
        <taxon>Oxytrichidae</taxon>
        <taxon>Stylonychinae</taxon>
        <taxon>Stylonychia</taxon>
    </lineage>
</organism>
<proteinExistence type="predicted"/>
<gene>
    <name evidence="2" type="primary">Contig15679.g16702</name>
    <name evidence="2" type="ORF">STYLEM_12721</name>
</gene>
<keyword evidence="3" id="KW-1185">Reference proteome</keyword>
<keyword evidence="1" id="KW-0812">Transmembrane</keyword>
<evidence type="ECO:0000313" key="2">
    <source>
        <dbReference type="EMBL" id="CDW83673.1"/>
    </source>
</evidence>
<evidence type="ECO:0000313" key="3">
    <source>
        <dbReference type="Proteomes" id="UP000039865"/>
    </source>
</evidence>
<dbReference type="Proteomes" id="UP000039865">
    <property type="component" value="Unassembled WGS sequence"/>
</dbReference>
<keyword evidence="1" id="KW-1133">Transmembrane helix</keyword>
<evidence type="ECO:0008006" key="4">
    <source>
        <dbReference type="Google" id="ProtNLM"/>
    </source>
</evidence>
<reference evidence="2 3" key="1">
    <citation type="submission" date="2014-06" db="EMBL/GenBank/DDBJ databases">
        <authorList>
            <person name="Swart Estienne"/>
        </authorList>
    </citation>
    <scope>NUCLEOTIDE SEQUENCE [LARGE SCALE GENOMIC DNA]</scope>
    <source>
        <strain evidence="2 3">130c</strain>
    </source>
</reference>
<protein>
    <recommendedName>
        <fullName evidence="4">Transmembrane protein</fullName>
    </recommendedName>
</protein>
<name>A0A078AS13_STYLE</name>
<dbReference type="AlphaFoldDB" id="A0A078AS13"/>